<dbReference type="EMBL" id="LJCR01001137">
    <property type="protein sequence ID" value="KPV50959.1"/>
    <property type="molecule type" value="Genomic_DNA"/>
</dbReference>
<protein>
    <recommendedName>
        <fullName evidence="4">DUF304 domain-containing protein</fullName>
    </recommendedName>
</protein>
<keyword evidence="3" id="KW-1185">Reference proteome</keyword>
<feature type="transmembrane region" description="Helical" evidence="1">
    <location>
        <begin position="42"/>
        <end position="62"/>
    </location>
</feature>
<evidence type="ECO:0000256" key="1">
    <source>
        <dbReference type="SAM" id="Phobius"/>
    </source>
</evidence>
<proteinExistence type="predicted"/>
<comment type="caution">
    <text evidence="2">The sequence shown here is derived from an EMBL/GenBank/DDBJ whole genome shotgun (WGS) entry which is preliminary data.</text>
</comment>
<accession>A0A0P9DDS3</accession>
<dbReference type="AlphaFoldDB" id="A0A0P9DDS3"/>
<gene>
    <name evidence="2" type="ORF">SE17_23950</name>
</gene>
<sequence length="168" mass="19163">YGSELQITRRWLSAKFFFLIFFCLVWDGFLVVWFGIALASKIWMMAAFATGHALIGLFLTYYTIAGFLNRTRVGVSHSQIAVRHGPLPWWGNKHLETSDIAQLYCKETITRSRGTTNASFSLHAMMRSGGEQKLLADLDSSEQALYFEQEIERYLGIKNVPVRGEMAR</sequence>
<evidence type="ECO:0000313" key="2">
    <source>
        <dbReference type="EMBL" id="KPV50959.1"/>
    </source>
</evidence>
<evidence type="ECO:0008006" key="4">
    <source>
        <dbReference type="Google" id="ProtNLM"/>
    </source>
</evidence>
<keyword evidence="1" id="KW-0812">Transmembrane</keyword>
<keyword evidence="1" id="KW-1133">Transmembrane helix</keyword>
<evidence type="ECO:0000313" key="3">
    <source>
        <dbReference type="Proteomes" id="UP000050509"/>
    </source>
</evidence>
<dbReference type="Proteomes" id="UP000050509">
    <property type="component" value="Unassembled WGS sequence"/>
</dbReference>
<reference evidence="2 3" key="1">
    <citation type="submission" date="2015-09" db="EMBL/GenBank/DDBJ databases">
        <title>Draft genome sequence of Kouleothrix aurantiaca JCM 19913.</title>
        <authorList>
            <person name="Hemp J."/>
        </authorList>
    </citation>
    <scope>NUCLEOTIDE SEQUENCE [LARGE SCALE GENOMIC DNA]</scope>
    <source>
        <strain evidence="2 3">COM-B</strain>
    </source>
</reference>
<keyword evidence="1" id="KW-0472">Membrane</keyword>
<name>A0A0P9DDS3_9CHLR</name>
<feature type="transmembrane region" description="Helical" evidence="1">
    <location>
        <begin position="16"/>
        <end position="36"/>
    </location>
</feature>
<organism evidence="2 3">
    <name type="scientific">Kouleothrix aurantiaca</name>
    <dbReference type="NCBI Taxonomy" id="186479"/>
    <lineage>
        <taxon>Bacteria</taxon>
        <taxon>Bacillati</taxon>
        <taxon>Chloroflexota</taxon>
        <taxon>Chloroflexia</taxon>
        <taxon>Chloroflexales</taxon>
        <taxon>Roseiflexineae</taxon>
        <taxon>Roseiflexaceae</taxon>
        <taxon>Kouleothrix</taxon>
    </lineage>
</organism>
<feature type="non-terminal residue" evidence="2">
    <location>
        <position position="1"/>
    </location>
</feature>